<feature type="domain" description="FAD-dependent oxidoreductase 2 FAD-binding" evidence="17">
    <location>
        <begin position="245"/>
        <end position="280"/>
    </location>
</feature>
<dbReference type="InterPro" id="IPR012400">
    <property type="entry name" value="Long_Oxdase"/>
</dbReference>
<keyword evidence="7 15" id="KW-0812">Transmembrane</keyword>
<keyword evidence="11 12" id="KW-0472">Membrane</keyword>
<dbReference type="Gene3D" id="3.50.50.60">
    <property type="entry name" value="FAD/NAD(P)-binding domain"/>
    <property type="match status" value="2"/>
</dbReference>
<dbReference type="GO" id="GO:0046577">
    <property type="term" value="F:long-chain-alcohol oxidase activity"/>
    <property type="evidence" value="ECO:0007669"/>
    <property type="project" value="UniProtKB-EC"/>
</dbReference>
<evidence type="ECO:0000256" key="3">
    <source>
        <dbReference type="ARBA" id="ARBA00004370"/>
    </source>
</evidence>
<keyword evidence="6" id="KW-0285">Flavoprotein</keyword>
<evidence type="ECO:0000259" key="18">
    <source>
        <dbReference type="Pfam" id="PF05199"/>
    </source>
</evidence>
<dbReference type="PIRSF" id="PIRSF028937">
    <property type="entry name" value="Lg_Ch_AO"/>
    <property type="match status" value="1"/>
</dbReference>
<feature type="transmembrane region" description="Helical" evidence="15">
    <location>
        <begin position="108"/>
        <end position="127"/>
    </location>
</feature>
<evidence type="ECO:0000313" key="20">
    <source>
        <dbReference type="Proteomes" id="UP001140206"/>
    </source>
</evidence>
<feature type="transmembrane region" description="Helical" evidence="15">
    <location>
        <begin position="148"/>
        <end position="169"/>
    </location>
</feature>
<evidence type="ECO:0000256" key="2">
    <source>
        <dbReference type="ARBA" id="ARBA00003842"/>
    </source>
</evidence>
<dbReference type="Pfam" id="PF00732">
    <property type="entry name" value="GMC_oxred_N"/>
    <property type="match status" value="1"/>
</dbReference>
<evidence type="ECO:0000256" key="4">
    <source>
        <dbReference type="ARBA" id="ARBA00010790"/>
    </source>
</evidence>
<gene>
    <name evidence="19" type="ORF">LUZ62_015862</name>
</gene>
<evidence type="ECO:0000256" key="13">
    <source>
        <dbReference type="PIRSR" id="PIRSR028937-1"/>
    </source>
</evidence>
<evidence type="ECO:0000256" key="6">
    <source>
        <dbReference type="ARBA" id="ARBA00022630"/>
    </source>
</evidence>
<evidence type="ECO:0000256" key="12">
    <source>
        <dbReference type="PIRNR" id="PIRNR028937"/>
    </source>
</evidence>
<name>A0AAV8GIK1_9POAL</name>
<comment type="subcellular location">
    <subcellularLocation>
        <location evidence="3 12">Membrane</location>
    </subcellularLocation>
</comment>
<dbReference type="SUPFAM" id="SSF51905">
    <property type="entry name" value="FAD/NAD(P)-binding domain"/>
    <property type="match status" value="1"/>
</dbReference>
<dbReference type="AlphaFoldDB" id="A0AAV8GIK1"/>
<evidence type="ECO:0000256" key="15">
    <source>
        <dbReference type="SAM" id="Phobius"/>
    </source>
</evidence>
<feature type="domain" description="Glucose-methanol-choline oxidoreductase N-terminal" evidence="16">
    <location>
        <begin position="291"/>
        <end position="517"/>
    </location>
</feature>
<keyword evidence="8 14" id="KW-0274">FAD</keyword>
<dbReference type="PANTHER" id="PTHR46056:SF12">
    <property type="entry name" value="LONG-CHAIN-ALCOHOL OXIDASE"/>
    <property type="match status" value="1"/>
</dbReference>
<keyword evidence="9 15" id="KW-1133">Transmembrane helix</keyword>
<evidence type="ECO:0000256" key="1">
    <source>
        <dbReference type="ARBA" id="ARBA00000920"/>
    </source>
</evidence>
<dbReference type="InterPro" id="IPR036188">
    <property type="entry name" value="FAD/NAD-bd_sf"/>
</dbReference>
<dbReference type="PANTHER" id="PTHR46056">
    <property type="entry name" value="LONG-CHAIN-ALCOHOL OXIDASE"/>
    <property type="match status" value="1"/>
</dbReference>
<evidence type="ECO:0000256" key="8">
    <source>
        <dbReference type="ARBA" id="ARBA00022827"/>
    </source>
</evidence>
<evidence type="ECO:0000256" key="7">
    <source>
        <dbReference type="ARBA" id="ARBA00022692"/>
    </source>
</evidence>
<comment type="function">
    <text evidence="2 12">Long-chain fatty alcohol oxidase involved in the omega-oxidation pathway of lipid degradation.</text>
</comment>
<reference evidence="19" key="1">
    <citation type="submission" date="2022-08" db="EMBL/GenBank/DDBJ databases">
        <authorList>
            <person name="Marques A."/>
        </authorList>
    </citation>
    <scope>NUCLEOTIDE SEQUENCE</scope>
    <source>
        <strain evidence="19">RhyPub2mFocal</strain>
        <tissue evidence="19">Leaves</tissue>
    </source>
</reference>
<dbReference type="Pfam" id="PF00890">
    <property type="entry name" value="FAD_binding_2"/>
    <property type="match status" value="1"/>
</dbReference>
<proteinExistence type="inferred from homology"/>
<evidence type="ECO:0000256" key="11">
    <source>
        <dbReference type="ARBA" id="ARBA00023136"/>
    </source>
</evidence>
<evidence type="ECO:0000256" key="9">
    <source>
        <dbReference type="ARBA" id="ARBA00022989"/>
    </source>
</evidence>
<comment type="similarity">
    <text evidence="4 12">Belongs to the GMC oxidoreductase family.</text>
</comment>
<comment type="caution">
    <text evidence="19">The sequence shown here is derived from an EMBL/GenBank/DDBJ whole genome shotgun (WGS) entry which is preliminary data.</text>
</comment>
<keyword evidence="10 12" id="KW-0560">Oxidoreductase</keyword>
<evidence type="ECO:0000259" key="16">
    <source>
        <dbReference type="Pfam" id="PF00732"/>
    </source>
</evidence>
<dbReference type="Pfam" id="PF05199">
    <property type="entry name" value="GMC_oxred_C"/>
    <property type="match status" value="1"/>
</dbReference>
<dbReference type="GO" id="GO:0050660">
    <property type="term" value="F:flavin adenine dinucleotide binding"/>
    <property type="evidence" value="ECO:0007669"/>
    <property type="project" value="InterPro"/>
</dbReference>
<keyword evidence="20" id="KW-1185">Reference proteome</keyword>
<evidence type="ECO:0000256" key="10">
    <source>
        <dbReference type="ARBA" id="ARBA00023002"/>
    </source>
</evidence>
<feature type="domain" description="Glucose-methanol-choline oxidoreductase C-terminal" evidence="18">
    <location>
        <begin position="614"/>
        <end position="745"/>
    </location>
</feature>
<evidence type="ECO:0000256" key="14">
    <source>
        <dbReference type="PIRSR" id="PIRSR028937-2"/>
    </source>
</evidence>
<sequence length="760" mass="83106">MEETRHGHPLLRGGKRREKEEYNHGLSEAEMQSLSAMCGAVIPSVPVDKIHEVTGKQDPPSKTLEAFYLASASDFPVPDEVADVLVKNRITEAVILVRVILWLLSTRLGTLLLCGTLSICGHAPYIFKFKDMPLERREKVMQRWNKTRLFFPLRVVFMVVKILSHFVFYSLTNEKSESPHWKALGYTLPSIQEETAAPTTADRPLNQGLIESVTLDDKSLLQEFASKGLQVTQDAKSNLYRIQCDAVIVGSGCGGGVAAAVLAKNGYKVIVVEKGNYFTSKDYTLVEGPSMKEMYESGGILCTSDITTLIIAGSTVGGGSAINWSACIKTPDNVLSEWGKENGLALFDSLKYKKAMDLVFERLGVTHKCVQEGFQNIVMRKGCEELGLEVDYVPRNSSEKHYCGSCCYGCPTGEKKGTDTTWLVDAVKNGAIILTGAKAEKFIFEKNNRKGEGVKSKKCVGVIVKSLGEHNQHITKGIKIEAKVTISACGSLWTPLLLKASGLRNPHIGTNLHLHPVVFGWGYFPESNKEIKGKMYEGGIITSIHKVKDVNYAHNGGCRAIVEAPALGPAQFSAVTPWTSGIDMKERMLKYGRTAHLFALVRDFGSGSVQSEGRISYGLTPQDRENLKHGLRTVLRVLVAAGATEVGTHRSDGQRFKCKGLREEDLEEFLDDIQVLGGPISTNELYSWICSAHQMGSCRMGPTPRKGAVDGKGESWEAEGLFVVDGSVLPSAVGVNPMVTIQSVAHCLSEGIVETLKKND</sequence>
<dbReference type="Proteomes" id="UP001140206">
    <property type="component" value="Chromosome 1"/>
</dbReference>
<dbReference type="InterPro" id="IPR007867">
    <property type="entry name" value="GMC_OxRtase_C"/>
</dbReference>
<comment type="catalytic activity">
    <reaction evidence="1 12">
        <text>a long-chain primary fatty alcohol + O2 = a long-chain fatty aldehyde + H2O2</text>
        <dbReference type="Rhea" id="RHEA:22756"/>
        <dbReference type="ChEBI" id="CHEBI:15379"/>
        <dbReference type="ChEBI" id="CHEBI:16240"/>
        <dbReference type="ChEBI" id="CHEBI:17176"/>
        <dbReference type="ChEBI" id="CHEBI:77396"/>
        <dbReference type="EC" id="1.1.3.20"/>
    </reaction>
</comment>
<dbReference type="EMBL" id="JAMFTS010000001">
    <property type="protein sequence ID" value="KAJ4803296.1"/>
    <property type="molecule type" value="Genomic_DNA"/>
</dbReference>
<evidence type="ECO:0000313" key="19">
    <source>
        <dbReference type="EMBL" id="KAJ4803296.1"/>
    </source>
</evidence>
<protein>
    <recommendedName>
        <fullName evidence="5 12">Long-chain-alcohol oxidase</fullName>
        <ecNumber evidence="5 12">1.1.3.20</ecNumber>
    </recommendedName>
</protein>
<organism evidence="19 20">
    <name type="scientific">Rhynchospora pubera</name>
    <dbReference type="NCBI Taxonomy" id="906938"/>
    <lineage>
        <taxon>Eukaryota</taxon>
        <taxon>Viridiplantae</taxon>
        <taxon>Streptophyta</taxon>
        <taxon>Embryophyta</taxon>
        <taxon>Tracheophyta</taxon>
        <taxon>Spermatophyta</taxon>
        <taxon>Magnoliopsida</taxon>
        <taxon>Liliopsida</taxon>
        <taxon>Poales</taxon>
        <taxon>Cyperaceae</taxon>
        <taxon>Cyperoideae</taxon>
        <taxon>Rhynchosporeae</taxon>
        <taxon>Rhynchospora</taxon>
    </lineage>
</organism>
<dbReference type="EC" id="1.1.3.20" evidence="5 12"/>
<feature type="active site" description="Proton acceptor" evidence="13">
    <location>
        <position position="693"/>
    </location>
</feature>
<evidence type="ECO:0000256" key="5">
    <source>
        <dbReference type="ARBA" id="ARBA00013125"/>
    </source>
</evidence>
<dbReference type="InterPro" id="IPR000172">
    <property type="entry name" value="GMC_OxRdtase_N"/>
</dbReference>
<feature type="binding site" evidence="14">
    <location>
        <begin position="244"/>
        <end position="259"/>
    </location>
    <ligand>
        <name>FAD</name>
        <dbReference type="ChEBI" id="CHEBI:57692"/>
    </ligand>
</feature>
<accession>A0AAV8GIK1</accession>
<evidence type="ECO:0000259" key="17">
    <source>
        <dbReference type="Pfam" id="PF00890"/>
    </source>
</evidence>
<dbReference type="InterPro" id="IPR003953">
    <property type="entry name" value="FAD-dep_OxRdtase_2_FAD-bd"/>
</dbReference>
<dbReference type="GO" id="GO:0016020">
    <property type="term" value="C:membrane"/>
    <property type="evidence" value="ECO:0007669"/>
    <property type="project" value="UniProtKB-SubCell"/>
</dbReference>